<comment type="caution">
    <text evidence="4">The sequence shown here is derived from an EMBL/GenBank/DDBJ whole genome shotgun (WGS) entry which is preliminary data.</text>
</comment>
<protein>
    <recommendedName>
        <fullName evidence="3">Thioesterase domain-containing protein</fullName>
    </recommendedName>
</protein>
<dbReference type="Gene3D" id="3.10.129.10">
    <property type="entry name" value="Hotdog Thioesterase"/>
    <property type="match status" value="1"/>
</dbReference>
<dbReference type="InterPro" id="IPR039298">
    <property type="entry name" value="ACOT13"/>
</dbReference>
<keyword evidence="5" id="KW-1185">Reference proteome</keyword>
<dbReference type="InterPro" id="IPR029069">
    <property type="entry name" value="HotDog_dom_sf"/>
</dbReference>
<evidence type="ECO:0000313" key="4">
    <source>
        <dbReference type="EMBL" id="CAG2156479.1"/>
    </source>
</evidence>
<organism evidence="4 5">
    <name type="scientific">Cupriavidus numazuensis</name>
    <dbReference type="NCBI Taxonomy" id="221992"/>
    <lineage>
        <taxon>Bacteria</taxon>
        <taxon>Pseudomonadati</taxon>
        <taxon>Pseudomonadota</taxon>
        <taxon>Betaproteobacteria</taxon>
        <taxon>Burkholderiales</taxon>
        <taxon>Burkholderiaceae</taxon>
        <taxon>Cupriavidus</taxon>
    </lineage>
</organism>
<dbReference type="CDD" id="cd03443">
    <property type="entry name" value="PaaI_thioesterase"/>
    <property type="match status" value="1"/>
</dbReference>
<gene>
    <name evidence="4" type="ORF">LMG26411_05257</name>
</gene>
<comment type="similarity">
    <text evidence="1">Belongs to the thioesterase PaaI family.</text>
</comment>
<dbReference type="Proteomes" id="UP000672657">
    <property type="component" value="Unassembled WGS sequence"/>
</dbReference>
<evidence type="ECO:0000259" key="3">
    <source>
        <dbReference type="Pfam" id="PF03061"/>
    </source>
</evidence>
<dbReference type="SUPFAM" id="SSF54637">
    <property type="entry name" value="Thioesterase/thiol ester dehydrase-isomerase"/>
    <property type="match status" value="1"/>
</dbReference>
<proteinExistence type="inferred from homology"/>
<dbReference type="PANTHER" id="PTHR21660:SF1">
    <property type="entry name" value="ACYL-COENZYME A THIOESTERASE 13"/>
    <property type="match status" value="1"/>
</dbReference>
<reference evidence="4 5" key="1">
    <citation type="submission" date="2021-03" db="EMBL/GenBank/DDBJ databases">
        <authorList>
            <person name="Peeters C."/>
        </authorList>
    </citation>
    <scope>NUCLEOTIDE SEQUENCE [LARGE SCALE GENOMIC DNA]</scope>
    <source>
        <strain evidence="4 5">LMG 26411</strain>
    </source>
</reference>
<feature type="domain" description="Thioesterase" evidence="3">
    <location>
        <begin position="56"/>
        <end position="130"/>
    </location>
</feature>
<dbReference type="Pfam" id="PF03061">
    <property type="entry name" value="4HBT"/>
    <property type="match status" value="1"/>
</dbReference>
<dbReference type="PANTHER" id="PTHR21660">
    <property type="entry name" value="THIOESTERASE SUPERFAMILY MEMBER-RELATED"/>
    <property type="match status" value="1"/>
</dbReference>
<keyword evidence="2" id="KW-0378">Hydrolase</keyword>
<dbReference type="InterPro" id="IPR006683">
    <property type="entry name" value="Thioestr_dom"/>
</dbReference>
<dbReference type="EMBL" id="CAJPVI010000037">
    <property type="protein sequence ID" value="CAG2156479.1"/>
    <property type="molecule type" value="Genomic_DNA"/>
</dbReference>
<dbReference type="RefSeq" id="WP_211956158.1">
    <property type="nucleotide sequence ID" value="NZ_CAJPVI010000037.1"/>
</dbReference>
<evidence type="ECO:0000256" key="1">
    <source>
        <dbReference type="ARBA" id="ARBA00008324"/>
    </source>
</evidence>
<accession>A0ABM8TNU1</accession>
<name>A0ABM8TNU1_9BURK</name>
<sequence>MMHAVQPADAGNEIPEGFELLVSPAGFIKTCGPFYIHADKPIVAARVGREHLNQIGIAHGGFLATLADVAQGAVVRRDLHTSAAPTVHLGIDYIGAVQPGDWVEAHVRVLKDGRKLINTDCDMRVGDRVVMHSSGAFFVKVRAGQAVG</sequence>
<evidence type="ECO:0000313" key="5">
    <source>
        <dbReference type="Proteomes" id="UP000672657"/>
    </source>
</evidence>
<evidence type="ECO:0000256" key="2">
    <source>
        <dbReference type="ARBA" id="ARBA00022801"/>
    </source>
</evidence>